<sequence length="370" mass="41577">METREASPAHLLVKIESFSLLHKCGIEKYETRDFDAGNYKWRLIIHPKGHGPEKDGEYISVYLAISDTNSLPENWEVNAVFSIFILNQISGNYHYTPGKTTRRYFSMMTDWGFPKFISKKLFTNPSNGYLMDDNCVFGAEVFVNKNKVVTECLSLKNVTVPYKKVSPVINTTPGGERVKASFTICIKNQLASAKHQKKTTLPVMVETVSRKIHEHITEQCLVCYDVGIPCSARKDCNDPLSLIFPFQGRSKNVDLVKMLINTDNGTPLPQVDTSLRLPLKSLDKSSQVFQGGNVGHLHKLLSIESSSQVYATFIESSLVGVGCFEKAIANNFSYRGMSVTMLKTRYIICSAVHIDEEHRALSGCRILCWI</sequence>
<organism evidence="2 3">
    <name type="scientific">Phtheirospermum japonicum</name>
    <dbReference type="NCBI Taxonomy" id="374723"/>
    <lineage>
        <taxon>Eukaryota</taxon>
        <taxon>Viridiplantae</taxon>
        <taxon>Streptophyta</taxon>
        <taxon>Embryophyta</taxon>
        <taxon>Tracheophyta</taxon>
        <taxon>Spermatophyta</taxon>
        <taxon>Magnoliopsida</taxon>
        <taxon>eudicotyledons</taxon>
        <taxon>Gunneridae</taxon>
        <taxon>Pentapetalae</taxon>
        <taxon>asterids</taxon>
        <taxon>lamiids</taxon>
        <taxon>Lamiales</taxon>
        <taxon>Orobanchaceae</taxon>
        <taxon>Orobanchaceae incertae sedis</taxon>
        <taxon>Phtheirospermum</taxon>
    </lineage>
</organism>
<evidence type="ECO:0000313" key="3">
    <source>
        <dbReference type="Proteomes" id="UP000653305"/>
    </source>
</evidence>
<evidence type="ECO:0000313" key="2">
    <source>
        <dbReference type="EMBL" id="GFP95327.1"/>
    </source>
</evidence>
<reference evidence="2" key="1">
    <citation type="submission" date="2020-07" db="EMBL/GenBank/DDBJ databases">
        <title>Ethylene signaling mediates host invasion by parasitic plants.</title>
        <authorList>
            <person name="Yoshida S."/>
        </authorList>
    </citation>
    <scope>NUCLEOTIDE SEQUENCE</scope>
    <source>
        <strain evidence="2">Okayama</strain>
    </source>
</reference>
<dbReference type="CDD" id="cd00121">
    <property type="entry name" value="MATH"/>
    <property type="match status" value="1"/>
</dbReference>
<proteinExistence type="predicted"/>
<dbReference type="EMBL" id="BMAC01000381">
    <property type="protein sequence ID" value="GFP95327.1"/>
    <property type="molecule type" value="Genomic_DNA"/>
</dbReference>
<protein>
    <submittedName>
        <fullName evidence="2">Ubiquitin carboxyl-terminal hydrolase 12</fullName>
    </submittedName>
</protein>
<evidence type="ECO:0000259" key="1">
    <source>
        <dbReference type="PROSITE" id="PS50144"/>
    </source>
</evidence>
<dbReference type="OrthoDB" id="1883087at2759"/>
<accession>A0A830C3L5</accession>
<dbReference type="PROSITE" id="PS50144">
    <property type="entry name" value="MATH"/>
    <property type="match status" value="1"/>
</dbReference>
<dbReference type="PANTHER" id="PTHR46162">
    <property type="entry name" value="TRAF-LIKE FAMILY PROTEIN"/>
    <property type="match status" value="1"/>
</dbReference>
<dbReference type="GO" id="GO:0016787">
    <property type="term" value="F:hydrolase activity"/>
    <property type="evidence" value="ECO:0007669"/>
    <property type="project" value="UniProtKB-KW"/>
</dbReference>
<name>A0A830C3L5_9LAMI</name>
<gene>
    <name evidence="2" type="ORF">PHJA_001677000</name>
</gene>
<feature type="domain" description="MATH" evidence="1">
    <location>
        <begin position="8"/>
        <end position="141"/>
    </location>
</feature>
<comment type="caution">
    <text evidence="2">The sequence shown here is derived from an EMBL/GenBank/DDBJ whole genome shotgun (WGS) entry which is preliminary data.</text>
</comment>
<dbReference type="Proteomes" id="UP000653305">
    <property type="component" value="Unassembled WGS sequence"/>
</dbReference>
<keyword evidence="3" id="KW-1185">Reference proteome</keyword>
<dbReference type="InterPro" id="IPR008974">
    <property type="entry name" value="TRAF-like"/>
</dbReference>
<dbReference type="Gene3D" id="2.60.210.10">
    <property type="entry name" value="Apoptosis, Tumor Necrosis Factor Receptor Associated Protein 2, Chain A"/>
    <property type="match status" value="1"/>
</dbReference>
<keyword evidence="2" id="KW-0378">Hydrolase</keyword>
<dbReference type="InterPro" id="IPR002083">
    <property type="entry name" value="MATH/TRAF_dom"/>
</dbReference>
<dbReference type="SUPFAM" id="SSF49599">
    <property type="entry name" value="TRAF domain-like"/>
    <property type="match status" value="1"/>
</dbReference>
<dbReference type="SMART" id="SM00061">
    <property type="entry name" value="MATH"/>
    <property type="match status" value="1"/>
</dbReference>
<dbReference type="PANTHER" id="PTHR46162:SF20">
    <property type="entry name" value="UBIQUITIN CARBOXYL-TERMINAL HYDROLASE 7-LIKE ISOFORM X1"/>
    <property type="match status" value="1"/>
</dbReference>
<dbReference type="Pfam" id="PF22486">
    <property type="entry name" value="MATH_2"/>
    <property type="match status" value="1"/>
</dbReference>
<dbReference type="AlphaFoldDB" id="A0A830C3L5"/>